<evidence type="ECO:0000256" key="3">
    <source>
        <dbReference type="ARBA" id="ARBA00023015"/>
    </source>
</evidence>
<dbReference type="GO" id="GO:0006355">
    <property type="term" value="P:regulation of DNA-templated transcription"/>
    <property type="evidence" value="ECO:0007669"/>
    <property type="project" value="InterPro"/>
</dbReference>
<dbReference type="Gene3D" id="3.40.50.2300">
    <property type="match status" value="1"/>
</dbReference>
<dbReference type="PROSITE" id="PS50045">
    <property type="entry name" value="SIGMA54_INTERACT_4"/>
    <property type="match status" value="1"/>
</dbReference>
<dbReference type="NCBIfam" id="TIGR00229">
    <property type="entry name" value="sensory_box"/>
    <property type="match status" value="1"/>
</dbReference>
<dbReference type="SUPFAM" id="SSF55785">
    <property type="entry name" value="PYP-like sensor domain (PAS domain)"/>
    <property type="match status" value="1"/>
</dbReference>
<dbReference type="Gene3D" id="3.40.50.300">
    <property type="entry name" value="P-loop containing nucleotide triphosphate hydrolases"/>
    <property type="match status" value="1"/>
</dbReference>
<dbReference type="InterPro" id="IPR027417">
    <property type="entry name" value="P-loop_NTPase"/>
</dbReference>
<dbReference type="OrthoDB" id="9771372at2"/>
<dbReference type="RefSeq" id="WP_007931415.1">
    <property type="nucleotide sequence ID" value="NZ_AKVJ01000009.1"/>
</dbReference>
<dbReference type="FunFam" id="3.40.50.300:FF:000006">
    <property type="entry name" value="DNA-binding transcriptional regulator NtrC"/>
    <property type="match status" value="1"/>
</dbReference>
<dbReference type="InterPro" id="IPR002197">
    <property type="entry name" value="HTH_Fis"/>
</dbReference>
<dbReference type="Gene3D" id="1.10.8.60">
    <property type="match status" value="1"/>
</dbReference>
<dbReference type="InterPro" id="IPR035965">
    <property type="entry name" value="PAS-like_dom_sf"/>
</dbReference>
<keyword evidence="3" id="KW-0805">Transcription regulation</keyword>
<dbReference type="GO" id="GO:0043565">
    <property type="term" value="F:sequence-specific DNA binding"/>
    <property type="evidence" value="ECO:0007669"/>
    <property type="project" value="InterPro"/>
</dbReference>
<dbReference type="PROSITE" id="PS00675">
    <property type="entry name" value="SIGMA54_INTERACT_1"/>
    <property type="match status" value="1"/>
</dbReference>
<dbReference type="InterPro" id="IPR009057">
    <property type="entry name" value="Homeodomain-like_sf"/>
</dbReference>
<dbReference type="EMBL" id="AKVJ01000009">
    <property type="protein sequence ID" value="EIW20277.1"/>
    <property type="molecule type" value="Genomic_DNA"/>
</dbReference>
<keyword evidence="4" id="KW-0804">Transcription</keyword>
<dbReference type="Pfam" id="PF06506">
    <property type="entry name" value="PrpR_N"/>
    <property type="match status" value="1"/>
</dbReference>
<dbReference type="SUPFAM" id="SSF159800">
    <property type="entry name" value="PrpR receptor domain-like"/>
    <property type="match status" value="1"/>
</dbReference>
<evidence type="ECO:0000256" key="4">
    <source>
        <dbReference type="ARBA" id="ARBA00023163"/>
    </source>
</evidence>
<sequence>MSADILLVAPYPSLKELAEKVKIHNDISFDIVVGNLNENWDEVDSLIRQGVKVVLSRGGTAQYLRERLDIPVVDIPATSFDILSAISLVNGKGFKKIAFITTRNIIVKTEHFNEIMNVSLCFEPVKSSKEIPSKVQELIQEGFEAIIGDVIATRQAVAQGICGQLLESGYESLLLGLQEAKQVLEAGQREKARVKQMEAILNMITEAVLTIDRQGQVTLYNTAAEKVFGYLKADVIGHQLPECIPESKLIETLQRRKEEKHLLIEINHKKIISNRIPIVIDDEIHGAVAIFEEVSHIQNLELDIRTKLNEKGLVAKYTFAQIESNSLPIQQAIKLARQYANSDGTLLIYGETGTGKEVFAQSIHNESKRSAGPFVSVNCAALNEGLLESELFGYVGGAFTGANKGGKLGLFEMAHGGTVFLDEIGEISLSFQAKLLRVLQEKEIRRVGGNRVIPVNIRVICATNRSLRDEVSNHKFREDLYYRLTVLEINLPPLRERKADVVPMAITFLKQECIKENRNLFWYDDHIFQSLLKYEWYGNARELHNFINRLVICSDAGELKESFIEEMIDKKLGEKCSDEHINIQISKNLKQMEAEIILRMLQRYEGDKDRLCREYGISKTTLWRKLNFKNER</sequence>
<dbReference type="SUPFAM" id="SSF52540">
    <property type="entry name" value="P-loop containing nucleoside triphosphate hydrolases"/>
    <property type="match status" value="1"/>
</dbReference>
<dbReference type="GO" id="GO:0005524">
    <property type="term" value="F:ATP binding"/>
    <property type="evidence" value="ECO:0007669"/>
    <property type="project" value="UniProtKB-KW"/>
</dbReference>
<keyword evidence="8" id="KW-1185">Reference proteome</keyword>
<evidence type="ECO:0000256" key="2">
    <source>
        <dbReference type="ARBA" id="ARBA00022840"/>
    </source>
</evidence>
<organism evidence="7 8">
    <name type="scientific">Pelosinus fermentans B4</name>
    <dbReference type="NCBI Taxonomy" id="1149862"/>
    <lineage>
        <taxon>Bacteria</taxon>
        <taxon>Bacillati</taxon>
        <taxon>Bacillota</taxon>
        <taxon>Negativicutes</taxon>
        <taxon>Selenomonadales</taxon>
        <taxon>Sporomusaceae</taxon>
        <taxon>Pelosinus</taxon>
    </lineage>
</organism>
<dbReference type="Gene3D" id="1.10.10.60">
    <property type="entry name" value="Homeodomain-like"/>
    <property type="match status" value="1"/>
</dbReference>
<dbReference type="InterPro" id="IPR010524">
    <property type="entry name" value="Sig_transdc_resp-reg_PrpR_N"/>
</dbReference>
<dbReference type="AlphaFoldDB" id="I9B559"/>
<dbReference type="InterPro" id="IPR003593">
    <property type="entry name" value="AAA+_ATPase"/>
</dbReference>
<evidence type="ECO:0000259" key="5">
    <source>
        <dbReference type="PROSITE" id="PS50045"/>
    </source>
</evidence>
<dbReference type="Gene3D" id="3.30.450.20">
    <property type="entry name" value="PAS domain"/>
    <property type="match status" value="1"/>
</dbReference>
<dbReference type="Gene3D" id="3.40.50.10660">
    <property type="entry name" value="PrpR receptor domain-like"/>
    <property type="match status" value="1"/>
</dbReference>
<comment type="caution">
    <text evidence="7">The sequence shown here is derived from an EMBL/GenBank/DDBJ whole genome shotgun (WGS) entry which is preliminary data.</text>
</comment>
<keyword evidence="1" id="KW-0547">Nucleotide-binding</keyword>
<reference evidence="7 8" key="1">
    <citation type="journal article" date="2012" name="J. Bacteriol.">
        <title>Draft Genome Sequences for Two Metal-Reducing Pelosinus fermentans Strains Isolated from a Cr(VI)-Contaminated Site and for Type Strain R7.</title>
        <authorList>
            <person name="Brown S.D."/>
            <person name="Podar M."/>
            <person name="Klingeman D.M."/>
            <person name="Johnson C.M."/>
            <person name="Yang Z.K."/>
            <person name="Utturkar S.M."/>
            <person name="Land M.L."/>
            <person name="Mosher J.J."/>
            <person name="Hurt R.A.Jr."/>
            <person name="Phelps T.J."/>
            <person name="Palumbo A.V."/>
            <person name="Arkin A.P."/>
            <person name="Hazen T.C."/>
            <person name="Elias D.A."/>
        </authorList>
    </citation>
    <scope>NUCLEOTIDE SEQUENCE [LARGE SCALE GENOMIC DNA]</scope>
    <source>
        <strain evidence="7 8">B4</strain>
    </source>
</reference>
<dbReference type="PROSITE" id="PS00676">
    <property type="entry name" value="SIGMA54_INTERACT_2"/>
    <property type="match status" value="1"/>
</dbReference>
<dbReference type="Pfam" id="PF00158">
    <property type="entry name" value="Sigma54_activat"/>
    <property type="match status" value="1"/>
</dbReference>
<dbReference type="CDD" id="cd00009">
    <property type="entry name" value="AAA"/>
    <property type="match status" value="1"/>
</dbReference>
<accession>I9B559</accession>
<dbReference type="SMART" id="SM00091">
    <property type="entry name" value="PAS"/>
    <property type="match status" value="1"/>
</dbReference>
<dbReference type="Pfam" id="PF25601">
    <property type="entry name" value="AAA_lid_14"/>
    <property type="match status" value="1"/>
</dbReference>
<evidence type="ECO:0000313" key="7">
    <source>
        <dbReference type="EMBL" id="EIW20277.1"/>
    </source>
</evidence>
<evidence type="ECO:0000313" key="8">
    <source>
        <dbReference type="Proteomes" id="UP000004324"/>
    </source>
</evidence>
<dbReference type="Proteomes" id="UP000004324">
    <property type="component" value="Unassembled WGS sequence"/>
</dbReference>
<dbReference type="SUPFAM" id="SSF46689">
    <property type="entry name" value="Homeodomain-like"/>
    <property type="match status" value="1"/>
</dbReference>
<dbReference type="SMART" id="SM00382">
    <property type="entry name" value="AAA"/>
    <property type="match status" value="1"/>
</dbReference>
<feature type="domain" description="Sigma-54 factor interaction" evidence="5">
    <location>
        <begin position="322"/>
        <end position="552"/>
    </location>
</feature>
<dbReference type="InterPro" id="IPR025662">
    <property type="entry name" value="Sigma_54_int_dom_ATP-bd_1"/>
</dbReference>
<name>I9B559_9FIRM</name>
<dbReference type="PROSITE" id="PS50112">
    <property type="entry name" value="PAS"/>
    <property type="match status" value="1"/>
</dbReference>
<evidence type="ECO:0000256" key="1">
    <source>
        <dbReference type="ARBA" id="ARBA00022741"/>
    </source>
</evidence>
<dbReference type="Pfam" id="PF00989">
    <property type="entry name" value="PAS"/>
    <property type="match status" value="1"/>
</dbReference>
<protein>
    <submittedName>
        <fullName evidence="7">PAS sensor protein</fullName>
    </submittedName>
</protein>
<dbReference type="InterPro" id="IPR058031">
    <property type="entry name" value="AAA_lid_NorR"/>
</dbReference>
<proteinExistence type="predicted"/>
<dbReference type="CDD" id="cd00130">
    <property type="entry name" value="PAS"/>
    <property type="match status" value="1"/>
</dbReference>
<feature type="domain" description="PAS" evidence="6">
    <location>
        <begin position="193"/>
        <end position="240"/>
    </location>
</feature>
<dbReference type="InterPro" id="IPR013767">
    <property type="entry name" value="PAS_fold"/>
</dbReference>
<gene>
    <name evidence="7" type="ORF">FB4_2443</name>
</gene>
<keyword evidence="2" id="KW-0067">ATP-binding</keyword>
<dbReference type="InterPro" id="IPR000014">
    <property type="entry name" value="PAS"/>
</dbReference>
<dbReference type="InterPro" id="IPR025943">
    <property type="entry name" value="Sigma_54_int_dom_ATP-bd_2"/>
</dbReference>
<dbReference type="GO" id="GO:0000156">
    <property type="term" value="F:phosphorelay response regulator activity"/>
    <property type="evidence" value="ECO:0007669"/>
    <property type="project" value="InterPro"/>
</dbReference>
<dbReference type="InterPro" id="IPR002078">
    <property type="entry name" value="Sigma_54_int"/>
</dbReference>
<dbReference type="PATRIC" id="fig|1149862.3.peg.727"/>
<dbReference type="PANTHER" id="PTHR32071">
    <property type="entry name" value="TRANSCRIPTIONAL REGULATORY PROTEIN"/>
    <property type="match status" value="1"/>
</dbReference>
<dbReference type="Pfam" id="PF02954">
    <property type="entry name" value="HTH_8"/>
    <property type="match status" value="1"/>
</dbReference>
<evidence type="ECO:0000259" key="6">
    <source>
        <dbReference type="PROSITE" id="PS50112"/>
    </source>
</evidence>